<dbReference type="SUPFAM" id="SSF46785">
    <property type="entry name" value="Winged helix' DNA-binding domain"/>
    <property type="match status" value="1"/>
</dbReference>
<sequence length="342" mass="37520">MADFGSPALGSPGTPSRHEKSLGLLTTKFVSLLQEAKDGVLDLKVAADTLAVRQKRRIYDITNVLEGIGLITKKSKNSIQWKGAGPGCNTREISDKLVLLKDELERLEDQERQLDEQRLWVQQSLKNVSEDPENEQLAYATYEDVCHSFRGDTLLVVQAPSGTQLEVPIPETNMKQPNKYQIHLKSQNGPIHVLLVNKDASANSPVVTPVPPPANDVNSNNHSGMKGEEPMETGTDAKFTNDLSLKGEAVKTEVLESSRANELKEVANDIIFGNSLKEGNIAEEVMEEFMSAEVYAPLLRLSPPPGEHDYYFNLDDSEGVCDLFDIPNLDIPSPLPGAMASS</sequence>
<evidence type="ECO:0000256" key="3">
    <source>
        <dbReference type="ARBA" id="ARBA00023125"/>
    </source>
</evidence>
<dbReference type="SUPFAM" id="SSF144074">
    <property type="entry name" value="E2F-DP heterodimerization region"/>
    <property type="match status" value="1"/>
</dbReference>
<evidence type="ECO:0000313" key="10">
    <source>
        <dbReference type="Proteomes" id="UP001159427"/>
    </source>
</evidence>
<evidence type="ECO:0000256" key="6">
    <source>
        <dbReference type="SAM" id="Coils"/>
    </source>
</evidence>
<comment type="similarity">
    <text evidence="1 5">Belongs to the E2F/DP family.</text>
</comment>
<evidence type="ECO:0000313" key="9">
    <source>
        <dbReference type="EMBL" id="CAH3029287.1"/>
    </source>
</evidence>
<comment type="subcellular location">
    <subcellularLocation>
        <location evidence="5">Nucleus</location>
    </subcellularLocation>
</comment>
<evidence type="ECO:0000256" key="4">
    <source>
        <dbReference type="ARBA" id="ARBA00023163"/>
    </source>
</evidence>
<comment type="caution">
    <text evidence="9">The sequence shown here is derived from an EMBL/GenBank/DDBJ whole genome shotgun (WGS) entry which is preliminary data.</text>
</comment>
<feature type="domain" description="E2F/DP family winged-helix DNA-binding" evidence="8">
    <location>
        <begin position="17"/>
        <end position="83"/>
    </location>
</feature>
<dbReference type="InterPro" id="IPR037241">
    <property type="entry name" value="E2F-DP_heterodim"/>
</dbReference>
<dbReference type="CDD" id="cd14660">
    <property type="entry name" value="E2F_DD"/>
    <property type="match status" value="1"/>
</dbReference>
<evidence type="ECO:0000259" key="8">
    <source>
        <dbReference type="SMART" id="SM01372"/>
    </source>
</evidence>
<name>A0ABN8MHY9_9CNID</name>
<dbReference type="InterPro" id="IPR015633">
    <property type="entry name" value="E2F"/>
</dbReference>
<dbReference type="Proteomes" id="UP001159427">
    <property type="component" value="Unassembled WGS sequence"/>
</dbReference>
<protein>
    <recommendedName>
        <fullName evidence="8">E2F/DP family winged-helix DNA-binding domain-containing protein</fullName>
    </recommendedName>
</protein>
<dbReference type="InterPro" id="IPR036388">
    <property type="entry name" value="WH-like_DNA-bd_sf"/>
</dbReference>
<reference evidence="9 10" key="1">
    <citation type="submission" date="2022-05" db="EMBL/GenBank/DDBJ databases">
        <authorList>
            <consortium name="Genoscope - CEA"/>
            <person name="William W."/>
        </authorList>
    </citation>
    <scope>NUCLEOTIDE SEQUENCE [LARGE SCALE GENOMIC DNA]</scope>
</reference>
<dbReference type="PANTHER" id="PTHR12081:SF18">
    <property type="entry name" value="TRANSCRIPTION FACTOR E2F2-RELATED"/>
    <property type="match status" value="1"/>
</dbReference>
<dbReference type="InterPro" id="IPR003316">
    <property type="entry name" value="E2F_WHTH_DNA-bd_dom"/>
</dbReference>
<dbReference type="Gene3D" id="1.10.10.10">
    <property type="entry name" value="Winged helix-like DNA-binding domain superfamily/Winged helix DNA-binding domain"/>
    <property type="match status" value="1"/>
</dbReference>
<feature type="coiled-coil region" evidence="6">
    <location>
        <begin position="90"/>
        <end position="117"/>
    </location>
</feature>
<keyword evidence="6" id="KW-0175">Coiled coil</keyword>
<dbReference type="InterPro" id="IPR036390">
    <property type="entry name" value="WH_DNA-bd_sf"/>
</dbReference>
<dbReference type="EMBL" id="CALNXI010000563">
    <property type="protein sequence ID" value="CAH3029287.1"/>
    <property type="molecule type" value="Genomic_DNA"/>
</dbReference>
<keyword evidence="10" id="KW-1185">Reference proteome</keyword>
<accession>A0ABN8MHY9</accession>
<dbReference type="Gene3D" id="6.10.250.540">
    <property type="match status" value="1"/>
</dbReference>
<keyword evidence="5" id="KW-0539">Nucleus</keyword>
<proteinExistence type="inferred from homology"/>
<dbReference type="PANTHER" id="PTHR12081">
    <property type="entry name" value="TRANSCRIPTION FACTOR E2F"/>
    <property type="match status" value="1"/>
</dbReference>
<keyword evidence="3 5" id="KW-0238">DNA-binding</keyword>
<evidence type="ECO:0000256" key="5">
    <source>
        <dbReference type="RuleBase" id="RU003796"/>
    </source>
</evidence>
<keyword evidence="2 5" id="KW-0805">Transcription regulation</keyword>
<dbReference type="SMART" id="SM01372">
    <property type="entry name" value="E2F_TDP"/>
    <property type="match status" value="1"/>
</dbReference>
<evidence type="ECO:0000256" key="7">
    <source>
        <dbReference type="SAM" id="MobiDB-lite"/>
    </source>
</evidence>
<feature type="region of interest" description="Disordered" evidence="7">
    <location>
        <begin position="206"/>
        <end position="231"/>
    </location>
</feature>
<dbReference type="InterPro" id="IPR032198">
    <property type="entry name" value="E2F_CC-MB"/>
</dbReference>
<evidence type="ECO:0000256" key="2">
    <source>
        <dbReference type="ARBA" id="ARBA00023015"/>
    </source>
</evidence>
<evidence type="ECO:0000256" key="1">
    <source>
        <dbReference type="ARBA" id="ARBA00010940"/>
    </source>
</evidence>
<dbReference type="Pfam" id="PF16421">
    <property type="entry name" value="E2F_CC-MB"/>
    <property type="match status" value="1"/>
</dbReference>
<gene>
    <name evidence="9" type="ORF">PEVE_00035886</name>
</gene>
<organism evidence="9 10">
    <name type="scientific">Porites evermanni</name>
    <dbReference type="NCBI Taxonomy" id="104178"/>
    <lineage>
        <taxon>Eukaryota</taxon>
        <taxon>Metazoa</taxon>
        <taxon>Cnidaria</taxon>
        <taxon>Anthozoa</taxon>
        <taxon>Hexacorallia</taxon>
        <taxon>Scleractinia</taxon>
        <taxon>Fungiina</taxon>
        <taxon>Poritidae</taxon>
        <taxon>Porites</taxon>
    </lineage>
</organism>
<keyword evidence="4 5" id="KW-0804">Transcription</keyword>
<dbReference type="Pfam" id="PF02319">
    <property type="entry name" value="WHD_E2F_TDP"/>
    <property type="match status" value="1"/>
</dbReference>